<dbReference type="CDD" id="cd04466">
    <property type="entry name" value="S1_YloQ_GTPase"/>
    <property type="match status" value="1"/>
</dbReference>
<proteinExistence type="inferred from homology"/>
<dbReference type="CDD" id="cd01854">
    <property type="entry name" value="YjeQ_EngC"/>
    <property type="match status" value="1"/>
</dbReference>
<dbReference type="HAMAP" id="MF_01820">
    <property type="entry name" value="GTPase_RsgA"/>
    <property type="match status" value="1"/>
</dbReference>
<dbReference type="PANTHER" id="PTHR32120:SF11">
    <property type="entry name" value="SMALL RIBOSOMAL SUBUNIT BIOGENESIS GTPASE RSGA 1, MITOCHONDRIAL-RELATED"/>
    <property type="match status" value="1"/>
</dbReference>
<protein>
    <recommendedName>
        <fullName evidence="10">Small ribosomal subunit biogenesis GTPase RsgA</fullName>
        <ecNumber evidence="10">3.6.1.-</ecNumber>
    </recommendedName>
</protein>
<gene>
    <name evidence="10 13" type="primary">rsgA</name>
    <name evidence="13" type="ORF">O3P16_17205</name>
</gene>
<comment type="caution">
    <text evidence="13">The sequence shown here is derived from an EMBL/GenBank/DDBJ whole genome shotgun (WGS) entry which is preliminary data.</text>
</comment>
<reference evidence="13 14" key="1">
    <citation type="submission" date="2022-12" db="EMBL/GenBank/DDBJ databases">
        <title>Chitinophagaceae gen. sp. nov., a new member of the family Chitinophagaceae, isolated from soil in a chemical factory.</title>
        <authorList>
            <person name="Ke Z."/>
        </authorList>
    </citation>
    <scope>NUCLEOTIDE SEQUENCE [LARGE SCALE GENOMIC DNA]</scope>
    <source>
        <strain evidence="13 14">LY-5</strain>
    </source>
</reference>
<dbReference type="Gene3D" id="1.10.40.50">
    <property type="entry name" value="Probable gtpase engc, domain 3"/>
    <property type="match status" value="1"/>
</dbReference>
<evidence type="ECO:0000256" key="8">
    <source>
        <dbReference type="ARBA" id="ARBA00022884"/>
    </source>
</evidence>
<evidence type="ECO:0000256" key="3">
    <source>
        <dbReference type="ARBA" id="ARBA00022723"/>
    </source>
</evidence>
<keyword evidence="1 10" id="KW-0963">Cytoplasm</keyword>
<evidence type="ECO:0000256" key="1">
    <source>
        <dbReference type="ARBA" id="ARBA00022490"/>
    </source>
</evidence>
<feature type="binding site" evidence="10">
    <location>
        <position position="272"/>
    </location>
    <ligand>
        <name>Zn(2+)</name>
        <dbReference type="ChEBI" id="CHEBI:29105"/>
    </ligand>
</feature>
<dbReference type="PROSITE" id="PS50936">
    <property type="entry name" value="ENGC_GTPASE"/>
    <property type="match status" value="1"/>
</dbReference>
<name>A0ABT4UP59_9BACT</name>
<feature type="binding site" evidence="10">
    <location>
        <position position="265"/>
    </location>
    <ligand>
        <name>Zn(2+)</name>
        <dbReference type="ChEBI" id="CHEBI:29105"/>
    </ligand>
</feature>
<dbReference type="InterPro" id="IPR004881">
    <property type="entry name" value="Ribosome_biogen_GTPase_RsgA"/>
</dbReference>
<comment type="similarity">
    <text evidence="10">Belongs to the TRAFAC class YlqF/YawG GTPase family. RsgA subfamily.</text>
</comment>
<dbReference type="SUPFAM" id="SSF52540">
    <property type="entry name" value="P-loop containing nucleoside triphosphate hydrolases"/>
    <property type="match status" value="1"/>
</dbReference>
<comment type="cofactor">
    <cofactor evidence="10">
        <name>Zn(2+)</name>
        <dbReference type="ChEBI" id="CHEBI:29105"/>
    </cofactor>
    <text evidence="10">Binds 1 zinc ion per subunit.</text>
</comment>
<evidence type="ECO:0000256" key="5">
    <source>
        <dbReference type="ARBA" id="ARBA00022741"/>
    </source>
</evidence>
<evidence type="ECO:0000256" key="2">
    <source>
        <dbReference type="ARBA" id="ARBA00022517"/>
    </source>
</evidence>
<organism evidence="13 14">
    <name type="scientific">Polluticaenibacter yanchengensis</name>
    <dbReference type="NCBI Taxonomy" id="3014562"/>
    <lineage>
        <taxon>Bacteria</taxon>
        <taxon>Pseudomonadati</taxon>
        <taxon>Bacteroidota</taxon>
        <taxon>Chitinophagia</taxon>
        <taxon>Chitinophagales</taxon>
        <taxon>Chitinophagaceae</taxon>
        <taxon>Polluticaenibacter</taxon>
    </lineage>
</organism>
<sequence>MRALVYKSTGSWYDTVNENGEHWRARMKGAFRIENITTTNPIAVGDWVTLQPENTEEGNTAMIAGIEGRNNFIIRQSPHNKNLNHIIAANLDQSVLLATLKDPKTSTGFIDRFLVTSEAYHIPAILVFNKKDLWTTKEVALFEYLKAIYTKVGYTVISISTYTNENIDELKTLLHNKTTLFSGHSGVGKSSLLNSMIPDLDQLTGDVSKSSGKGMHTTTFAQMFDIPEGGKIIDTPGVREFGIVNMDKEELAHYFPEMNALISDCQFNNCQHIREPKCAIKQELAKENPAISEERYLSYLNIYETLK</sequence>
<dbReference type="SUPFAM" id="SSF50249">
    <property type="entry name" value="Nucleic acid-binding proteins"/>
    <property type="match status" value="1"/>
</dbReference>
<feature type="binding site" evidence="10">
    <location>
        <begin position="183"/>
        <end position="191"/>
    </location>
    <ligand>
        <name>GTP</name>
        <dbReference type="ChEBI" id="CHEBI:37565"/>
    </ligand>
</feature>
<dbReference type="Gene3D" id="2.40.50.140">
    <property type="entry name" value="Nucleic acid-binding proteins"/>
    <property type="match status" value="1"/>
</dbReference>
<feature type="binding site" evidence="10">
    <location>
        <position position="278"/>
    </location>
    <ligand>
        <name>Zn(2+)</name>
        <dbReference type="ChEBI" id="CHEBI:29105"/>
    </ligand>
</feature>
<dbReference type="Pfam" id="PF16745">
    <property type="entry name" value="RsgA_N"/>
    <property type="match status" value="1"/>
</dbReference>
<dbReference type="Pfam" id="PF03193">
    <property type="entry name" value="RsgA_GTPase"/>
    <property type="match status" value="1"/>
</dbReference>
<feature type="domain" description="EngC GTPase" evidence="11">
    <location>
        <begin position="89"/>
        <end position="239"/>
    </location>
</feature>
<keyword evidence="5 10" id="KW-0547">Nucleotide-binding</keyword>
<evidence type="ECO:0000313" key="13">
    <source>
        <dbReference type="EMBL" id="MDA3616553.1"/>
    </source>
</evidence>
<dbReference type="InterPro" id="IPR031944">
    <property type="entry name" value="RsgA_N"/>
</dbReference>
<keyword evidence="14" id="KW-1185">Reference proteome</keyword>
<dbReference type="PANTHER" id="PTHR32120">
    <property type="entry name" value="SMALL RIBOSOMAL SUBUNIT BIOGENESIS GTPASE RSGA"/>
    <property type="match status" value="1"/>
</dbReference>
<evidence type="ECO:0000256" key="9">
    <source>
        <dbReference type="ARBA" id="ARBA00023134"/>
    </source>
</evidence>
<dbReference type="PROSITE" id="PS51721">
    <property type="entry name" value="G_CP"/>
    <property type="match status" value="1"/>
</dbReference>
<keyword evidence="9 10" id="KW-0342">GTP-binding</keyword>
<dbReference type="InterPro" id="IPR027417">
    <property type="entry name" value="P-loop_NTPase"/>
</dbReference>
<comment type="function">
    <text evidence="10">One of several proteins that assist in the late maturation steps of the functional core of the 30S ribosomal subunit. Helps release RbfA from mature subunits. May play a role in the assembly of ribosomal proteins into the subunit. Circularly permuted GTPase that catalyzes slow GTP hydrolysis, GTPase activity is stimulated by the 30S ribosomal subunit.</text>
</comment>
<feature type="binding site" evidence="10">
    <location>
        <position position="270"/>
    </location>
    <ligand>
        <name>Zn(2+)</name>
        <dbReference type="ChEBI" id="CHEBI:29105"/>
    </ligand>
</feature>
<evidence type="ECO:0000313" key="14">
    <source>
        <dbReference type="Proteomes" id="UP001210231"/>
    </source>
</evidence>
<evidence type="ECO:0000259" key="11">
    <source>
        <dbReference type="PROSITE" id="PS50936"/>
    </source>
</evidence>
<dbReference type="RefSeq" id="WP_407032883.1">
    <property type="nucleotide sequence ID" value="NZ_JAQGEF010000034.1"/>
</dbReference>
<comment type="subcellular location">
    <subcellularLocation>
        <location evidence="10">Cytoplasm</location>
    </subcellularLocation>
</comment>
<dbReference type="EMBL" id="JAQGEF010000034">
    <property type="protein sequence ID" value="MDA3616553.1"/>
    <property type="molecule type" value="Genomic_DNA"/>
</dbReference>
<keyword evidence="8 10" id="KW-0694">RNA-binding</keyword>
<dbReference type="EC" id="3.6.1.-" evidence="10"/>
<dbReference type="InterPro" id="IPR010914">
    <property type="entry name" value="RsgA_GTPase_dom"/>
</dbReference>
<keyword evidence="7 10" id="KW-0862">Zinc</keyword>
<keyword evidence="6 10" id="KW-0378">Hydrolase</keyword>
<evidence type="ECO:0000256" key="10">
    <source>
        <dbReference type="HAMAP-Rule" id="MF_01820"/>
    </source>
</evidence>
<dbReference type="NCBIfam" id="TIGR00157">
    <property type="entry name" value="ribosome small subunit-dependent GTPase A"/>
    <property type="match status" value="1"/>
</dbReference>
<dbReference type="InterPro" id="IPR012340">
    <property type="entry name" value="NA-bd_OB-fold"/>
</dbReference>
<keyword evidence="4 10" id="KW-0699">rRNA-binding</keyword>
<keyword evidence="2 10" id="KW-0690">Ribosome biogenesis</keyword>
<comment type="subunit">
    <text evidence="10">Monomer. Associates with 30S ribosomal subunit, binds 16S rRNA.</text>
</comment>
<evidence type="ECO:0000259" key="12">
    <source>
        <dbReference type="PROSITE" id="PS51721"/>
    </source>
</evidence>
<accession>A0ABT4UP59</accession>
<evidence type="ECO:0000256" key="7">
    <source>
        <dbReference type="ARBA" id="ARBA00022833"/>
    </source>
</evidence>
<dbReference type="Proteomes" id="UP001210231">
    <property type="component" value="Unassembled WGS sequence"/>
</dbReference>
<dbReference type="InterPro" id="IPR030378">
    <property type="entry name" value="G_CP_dom"/>
</dbReference>
<feature type="domain" description="CP-type G" evidence="12">
    <location>
        <begin position="80"/>
        <end position="241"/>
    </location>
</feature>
<evidence type="ECO:0000256" key="6">
    <source>
        <dbReference type="ARBA" id="ARBA00022801"/>
    </source>
</evidence>
<keyword evidence="3 10" id="KW-0479">Metal-binding</keyword>
<dbReference type="Gene3D" id="3.40.50.300">
    <property type="entry name" value="P-loop containing nucleotide triphosphate hydrolases"/>
    <property type="match status" value="1"/>
</dbReference>
<feature type="binding site" evidence="10">
    <location>
        <begin position="129"/>
        <end position="132"/>
    </location>
    <ligand>
        <name>GTP</name>
        <dbReference type="ChEBI" id="CHEBI:37565"/>
    </ligand>
</feature>
<evidence type="ECO:0000256" key="4">
    <source>
        <dbReference type="ARBA" id="ARBA00022730"/>
    </source>
</evidence>